<accession>A0A103XG25</accession>
<dbReference type="OMA" id="MAMIANA"/>
<proteinExistence type="predicted"/>
<dbReference type="Pfam" id="PF13424">
    <property type="entry name" value="TPR_12"/>
    <property type="match status" value="3"/>
</dbReference>
<feature type="repeat" description="TPR" evidence="1">
    <location>
        <begin position="277"/>
        <end position="310"/>
    </location>
</feature>
<dbReference type="SMART" id="SM00028">
    <property type="entry name" value="TPR"/>
    <property type="match status" value="8"/>
</dbReference>
<dbReference type="AlphaFoldDB" id="A0A103XG25"/>
<dbReference type="Gramene" id="KVH89987">
    <property type="protein sequence ID" value="KVH89987"/>
    <property type="gene ID" value="Ccrd_008025"/>
</dbReference>
<dbReference type="SUPFAM" id="SSF48452">
    <property type="entry name" value="TPR-like"/>
    <property type="match status" value="1"/>
</dbReference>
<keyword evidence="1" id="KW-0802">TPR repeat</keyword>
<reference evidence="3 4" key="1">
    <citation type="journal article" date="2016" name="Sci. Rep.">
        <title>The genome sequence of the outbreeding globe artichoke constructed de novo incorporating a phase-aware low-pass sequencing strategy of F1 progeny.</title>
        <authorList>
            <person name="Scaglione D."/>
            <person name="Reyes-Chin-Wo S."/>
            <person name="Acquadro A."/>
            <person name="Froenicke L."/>
            <person name="Portis E."/>
            <person name="Beitel C."/>
            <person name="Tirone M."/>
            <person name="Mauro R."/>
            <person name="Lo Monaco A."/>
            <person name="Mauromicale G."/>
            <person name="Faccioli P."/>
            <person name="Cattivelli L."/>
            <person name="Rieseberg L."/>
            <person name="Michelmore R."/>
            <person name="Lanteri S."/>
        </authorList>
    </citation>
    <scope>NUCLEOTIDE SEQUENCE [LARGE SCALE GENOMIC DNA]</scope>
    <source>
        <strain evidence="3">2C</strain>
    </source>
</reference>
<evidence type="ECO:0000256" key="2">
    <source>
        <dbReference type="SAM" id="MobiDB-lite"/>
    </source>
</evidence>
<dbReference type="InterPro" id="IPR011990">
    <property type="entry name" value="TPR-like_helical_dom_sf"/>
</dbReference>
<dbReference type="EMBL" id="LEKV01005120">
    <property type="protein sequence ID" value="KVH89987.1"/>
    <property type="molecule type" value="Genomic_DNA"/>
</dbReference>
<feature type="compositionally biased region" description="Polar residues" evidence="2">
    <location>
        <begin position="15"/>
        <end position="32"/>
    </location>
</feature>
<feature type="region of interest" description="Disordered" evidence="2">
    <location>
        <begin position="15"/>
        <end position="45"/>
    </location>
</feature>
<evidence type="ECO:0000313" key="3">
    <source>
        <dbReference type="EMBL" id="KVH89987.1"/>
    </source>
</evidence>
<dbReference type="OrthoDB" id="5986190at2759"/>
<dbReference type="Proteomes" id="UP000243975">
    <property type="component" value="Unassembled WGS sequence"/>
</dbReference>
<dbReference type="Gene3D" id="1.25.40.10">
    <property type="entry name" value="Tetratricopeptide repeat domain"/>
    <property type="match status" value="2"/>
</dbReference>
<dbReference type="STRING" id="59895.A0A103XG25"/>
<dbReference type="SUPFAM" id="SSF81901">
    <property type="entry name" value="HCP-like"/>
    <property type="match status" value="1"/>
</dbReference>
<sequence length="568" mass="63180">MTGLISLDSYSIGQRTVSSAQRRPQSQPTTFSRAKPSPDSTSAKKKSLQKQYLHDEAPLDNPDLGPFLLKLARDTIAIEGEPIKTLDYALRASKSFERCAIDGYPNLDLVMCLHIVASIYYSMGRFEEAIPVLDRAIRVPVVSRGADHALAAFSGYMQLGDTYSMLGQLHRSIKCYKEGLKIQMEALGDTDRRVVKTCRYLAEAHVQAMQFDEAYKLCKKILEIHRLHSPPASLEEAADRRLIAIICEAKKDYKAALEHLVLAGMAMIANGQDNEVAVIDLNIGNIYLSLSHFDDAIFSYEKALAVFKSSKGDNHPSVASVFVRLADLYFKTGKLRESRSYCEDALRIYAKPLPGMAAQDIASGMIELSAIYESFNEPEKALKLLQKSMKLLNGKPGQQSTVAGIEARIGVMCYMVGRYEEARGSFESAVAKLRANGERKSEFVGVVLNLMGLACVQLLKIDEAAEFLEEAREILEHECGSRHQTTLGVYRNLVATYGSYGRIEDTIEMLECIVGLRDRVKPDLVDKKKRVAELLKEEKKKGKSMENLIHPKKQSSSSEKRPALGFTS</sequence>
<evidence type="ECO:0000256" key="1">
    <source>
        <dbReference type="PROSITE-ProRule" id="PRU00339"/>
    </source>
</evidence>
<protein>
    <submittedName>
        <fullName evidence="3">Tetratricopeptide-like helical</fullName>
    </submittedName>
</protein>
<evidence type="ECO:0000313" key="4">
    <source>
        <dbReference type="Proteomes" id="UP000243975"/>
    </source>
</evidence>
<dbReference type="InterPro" id="IPR019734">
    <property type="entry name" value="TPR_rpt"/>
</dbReference>
<gene>
    <name evidence="3" type="ORF">Ccrd_008025</name>
</gene>
<dbReference type="PROSITE" id="PS50005">
    <property type="entry name" value="TPR"/>
    <property type="match status" value="1"/>
</dbReference>
<organism evidence="3 4">
    <name type="scientific">Cynara cardunculus var. scolymus</name>
    <name type="common">Globe artichoke</name>
    <name type="synonym">Cynara scolymus</name>
    <dbReference type="NCBI Taxonomy" id="59895"/>
    <lineage>
        <taxon>Eukaryota</taxon>
        <taxon>Viridiplantae</taxon>
        <taxon>Streptophyta</taxon>
        <taxon>Embryophyta</taxon>
        <taxon>Tracheophyta</taxon>
        <taxon>Spermatophyta</taxon>
        <taxon>Magnoliopsida</taxon>
        <taxon>eudicotyledons</taxon>
        <taxon>Gunneridae</taxon>
        <taxon>Pentapetalae</taxon>
        <taxon>asterids</taxon>
        <taxon>campanulids</taxon>
        <taxon>Asterales</taxon>
        <taxon>Asteraceae</taxon>
        <taxon>Carduoideae</taxon>
        <taxon>Cardueae</taxon>
        <taxon>Carduinae</taxon>
        <taxon>Cynara</taxon>
    </lineage>
</organism>
<dbReference type="PANTHER" id="PTHR46284:SF2">
    <property type="entry name" value="PROTEIN KINESIN LIGHT CHAIN-RELATED 1"/>
    <property type="match status" value="1"/>
</dbReference>
<keyword evidence="4" id="KW-1185">Reference proteome</keyword>
<dbReference type="PANTHER" id="PTHR46284">
    <property type="entry name" value="PROTEIN KINESIN LIGHT CHAIN-RELATED 3"/>
    <property type="match status" value="1"/>
</dbReference>
<comment type="caution">
    <text evidence="3">The sequence shown here is derived from an EMBL/GenBank/DDBJ whole genome shotgun (WGS) entry which is preliminary data.</text>
</comment>
<name>A0A103XG25_CYNCS</name>
<feature type="region of interest" description="Disordered" evidence="2">
    <location>
        <begin position="538"/>
        <end position="568"/>
    </location>
</feature>